<gene>
    <name evidence="2" type="ORF">J437_LFUL019549</name>
</gene>
<sequence length="119" mass="13009">MTKHTGVKPFTCEFCSAGFRQRENSAAKDTKSEEEEEVSEEKDKETPKASDNSCILTLADKAYDGSVSSSLGHLRTFSSDSAMHGTRPGRLQRGLQEGTLSWCLAWLQSTLNGFLSGQS</sequence>
<dbReference type="Gene3D" id="3.30.160.60">
    <property type="entry name" value="Classic Zinc Finger"/>
    <property type="match status" value="1"/>
</dbReference>
<dbReference type="EMBL" id="KZ310886">
    <property type="protein sequence ID" value="KAG8240050.1"/>
    <property type="molecule type" value="Genomic_DNA"/>
</dbReference>
<keyword evidence="3" id="KW-1185">Reference proteome</keyword>
<dbReference type="Proteomes" id="UP000792457">
    <property type="component" value="Unassembled WGS sequence"/>
</dbReference>
<comment type="caution">
    <text evidence="2">The sequence shown here is derived from an EMBL/GenBank/DDBJ whole genome shotgun (WGS) entry which is preliminary data.</text>
</comment>
<evidence type="ECO:0000256" key="1">
    <source>
        <dbReference type="SAM" id="MobiDB-lite"/>
    </source>
</evidence>
<dbReference type="AlphaFoldDB" id="A0A8K0P8J7"/>
<reference evidence="2" key="2">
    <citation type="submission" date="2017-10" db="EMBL/GenBank/DDBJ databases">
        <title>Ladona fulva Genome sequencing and assembly.</title>
        <authorList>
            <person name="Murali S."/>
            <person name="Richards S."/>
            <person name="Bandaranaike D."/>
            <person name="Bellair M."/>
            <person name="Blankenburg K."/>
            <person name="Chao H."/>
            <person name="Dinh H."/>
            <person name="Doddapaneni H."/>
            <person name="Dugan-Rocha S."/>
            <person name="Elkadiri S."/>
            <person name="Gnanaolivu R."/>
            <person name="Hernandez B."/>
            <person name="Skinner E."/>
            <person name="Javaid M."/>
            <person name="Lee S."/>
            <person name="Li M."/>
            <person name="Ming W."/>
            <person name="Munidasa M."/>
            <person name="Muniz J."/>
            <person name="Nguyen L."/>
            <person name="Hughes D."/>
            <person name="Osuji N."/>
            <person name="Pu L.-L."/>
            <person name="Puazo M."/>
            <person name="Qu C."/>
            <person name="Quiroz J."/>
            <person name="Raj R."/>
            <person name="Weissenberger G."/>
            <person name="Xin Y."/>
            <person name="Zou X."/>
            <person name="Han Y."/>
            <person name="Worley K."/>
            <person name="Muzny D."/>
            <person name="Gibbs R."/>
        </authorList>
    </citation>
    <scope>NUCLEOTIDE SEQUENCE</scope>
    <source>
        <strain evidence="2">Sampled in the wild</strain>
    </source>
</reference>
<reference evidence="2" key="1">
    <citation type="submission" date="2013-04" db="EMBL/GenBank/DDBJ databases">
        <authorList>
            <person name="Qu J."/>
            <person name="Murali S.C."/>
            <person name="Bandaranaike D."/>
            <person name="Bellair M."/>
            <person name="Blankenburg K."/>
            <person name="Chao H."/>
            <person name="Dinh H."/>
            <person name="Doddapaneni H."/>
            <person name="Downs B."/>
            <person name="Dugan-Rocha S."/>
            <person name="Elkadiri S."/>
            <person name="Gnanaolivu R.D."/>
            <person name="Hernandez B."/>
            <person name="Javaid M."/>
            <person name="Jayaseelan J.C."/>
            <person name="Lee S."/>
            <person name="Li M."/>
            <person name="Ming W."/>
            <person name="Munidasa M."/>
            <person name="Muniz J."/>
            <person name="Nguyen L."/>
            <person name="Ongeri F."/>
            <person name="Osuji N."/>
            <person name="Pu L.-L."/>
            <person name="Puazo M."/>
            <person name="Qu C."/>
            <person name="Quiroz J."/>
            <person name="Raj R."/>
            <person name="Weissenberger G."/>
            <person name="Xin Y."/>
            <person name="Zou X."/>
            <person name="Han Y."/>
            <person name="Richards S."/>
            <person name="Worley K."/>
            <person name="Muzny D."/>
            <person name="Gibbs R."/>
        </authorList>
    </citation>
    <scope>NUCLEOTIDE SEQUENCE</scope>
    <source>
        <strain evidence="2">Sampled in the wild</strain>
    </source>
</reference>
<name>A0A8K0P8J7_LADFU</name>
<evidence type="ECO:0000313" key="2">
    <source>
        <dbReference type="EMBL" id="KAG8240050.1"/>
    </source>
</evidence>
<feature type="compositionally biased region" description="Basic and acidic residues" evidence="1">
    <location>
        <begin position="22"/>
        <end position="31"/>
    </location>
</feature>
<organism evidence="2 3">
    <name type="scientific">Ladona fulva</name>
    <name type="common">Scarce chaser dragonfly</name>
    <name type="synonym">Libellula fulva</name>
    <dbReference type="NCBI Taxonomy" id="123851"/>
    <lineage>
        <taxon>Eukaryota</taxon>
        <taxon>Metazoa</taxon>
        <taxon>Ecdysozoa</taxon>
        <taxon>Arthropoda</taxon>
        <taxon>Hexapoda</taxon>
        <taxon>Insecta</taxon>
        <taxon>Pterygota</taxon>
        <taxon>Palaeoptera</taxon>
        <taxon>Odonata</taxon>
        <taxon>Epiprocta</taxon>
        <taxon>Anisoptera</taxon>
        <taxon>Libelluloidea</taxon>
        <taxon>Libellulidae</taxon>
        <taxon>Ladona</taxon>
    </lineage>
</organism>
<protein>
    <submittedName>
        <fullName evidence="2">Uncharacterized protein</fullName>
    </submittedName>
</protein>
<proteinExistence type="predicted"/>
<feature type="region of interest" description="Disordered" evidence="1">
    <location>
        <begin position="22"/>
        <end position="51"/>
    </location>
</feature>
<accession>A0A8K0P8J7</accession>
<evidence type="ECO:0000313" key="3">
    <source>
        <dbReference type="Proteomes" id="UP000792457"/>
    </source>
</evidence>